<dbReference type="EMBL" id="KK914317">
    <property type="protein sequence ID" value="KDP41782.1"/>
    <property type="molecule type" value="Genomic_DNA"/>
</dbReference>
<dbReference type="Gene3D" id="1.20.58.70">
    <property type="match status" value="1"/>
</dbReference>
<evidence type="ECO:0000256" key="3">
    <source>
        <dbReference type="ARBA" id="ARBA00022927"/>
    </source>
</evidence>
<dbReference type="InterPro" id="IPR000727">
    <property type="entry name" value="T_SNARE_dom"/>
</dbReference>
<dbReference type="Proteomes" id="UP000027138">
    <property type="component" value="Unassembled WGS sequence"/>
</dbReference>
<feature type="transmembrane region" description="Helical" evidence="6">
    <location>
        <begin position="184"/>
        <end position="204"/>
    </location>
</feature>
<proteinExistence type="inferred from homology"/>
<dbReference type="PANTHER" id="PTHR19957">
    <property type="entry name" value="SYNTAXIN"/>
    <property type="match status" value="1"/>
</dbReference>
<comment type="similarity">
    <text evidence="1">Belongs to the syntaxin family.</text>
</comment>
<dbReference type="CDD" id="cd15848">
    <property type="entry name" value="SNARE_syntaxin1-like"/>
    <property type="match status" value="1"/>
</dbReference>
<dbReference type="GO" id="GO:0012505">
    <property type="term" value="C:endomembrane system"/>
    <property type="evidence" value="ECO:0007669"/>
    <property type="project" value="TreeGrafter"/>
</dbReference>
<keyword evidence="3" id="KW-0653">Protein transport</keyword>
<reference evidence="8 9" key="1">
    <citation type="journal article" date="2014" name="PLoS ONE">
        <title>Global Analysis of Gene Expression Profiles in Physic Nut (Jatropha curcas L.) Seedlings Exposed to Salt Stress.</title>
        <authorList>
            <person name="Zhang L."/>
            <person name="Zhang C."/>
            <person name="Wu P."/>
            <person name="Chen Y."/>
            <person name="Li M."/>
            <person name="Jiang H."/>
            <person name="Wu G."/>
        </authorList>
    </citation>
    <scope>NUCLEOTIDE SEQUENCE [LARGE SCALE GENOMIC DNA]</scope>
    <source>
        <strain evidence="9">cv. GZQX0401</strain>
        <tissue evidence="8">Young leaves</tissue>
    </source>
</reference>
<dbReference type="SUPFAM" id="SSF47661">
    <property type="entry name" value="t-snare proteins"/>
    <property type="match status" value="1"/>
</dbReference>
<keyword evidence="6" id="KW-0472">Membrane</keyword>
<dbReference type="FunFam" id="1.20.5.110:FF:000008">
    <property type="entry name" value="Syntaxin 132"/>
    <property type="match status" value="1"/>
</dbReference>
<keyword evidence="6" id="KW-0812">Transmembrane</keyword>
<keyword evidence="5" id="KW-0175">Coiled coil</keyword>
<evidence type="ECO:0000256" key="5">
    <source>
        <dbReference type="ARBA" id="ARBA00023054"/>
    </source>
</evidence>
<evidence type="ECO:0000256" key="1">
    <source>
        <dbReference type="ARBA" id="ARBA00009063"/>
    </source>
</evidence>
<dbReference type="GO" id="GO:0048278">
    <property type="term" value="P:vesicle docking"/>
    <property type="evidence" value="ECO:0007669"/>
    <property type="project" value="TreeGrafter"/>
</dbReference>
<accession>A0A067L051</accession>
<dbReference type="InterPro" id="IPR045242">
    <property type="entry name" value="Syntaxin"/>
</dbReference>
<dbReference type="PROSITE" id="PS00914">
    <property type="entry name" value="SYNTAXIN"/>
    <property type="match status" value="1"/>
</dbReference>
<dbReference type="STRING" id="180498.A0A067L051"/>
<protein>
    <recommendedName>
        <fullName evidence="7">t-SNARE coiled-coil homology domain-containing protein</fullName>
    </recommendedName>
</protein>
<name>A0A067L051_JATCU</name>
<keyword evidence="4" id="KW-0007">Acetylation</keyword>
<dbReference type="GO" id="GO:0000149">
    <property type="term" value="F:SNARE binding"/>
    <property type="evidence" value="ECO:0007669"/>
    <property type="project" value="TreeGrafter"/>
</dbReference>
<organism evidence="8 9">
    <name type="scientific">Jatropha curcas</name>
    <name type="common">Barbados nut</name>
    <dbReference type="NCBI Taxonomy" id="180498"/>
    <lineage>
        <taxon>Eukaryota</taxon>
        <taxon>Viridiplantae</taxon>
        <taxon>Streptophyta</taxon>
        <taxon>Embryophyta</taxon>
        <taxon>Tracheophyta</taxon>
        <taxon>Spermatophyta</taxon>
        <taxon>Magnoliopsida</taxon>
        <taxon>eudicotyledons</taxon>
        <taxon>Gunneridae</taxon>
        <taxon>Pentapetalae</taxon>
        <taxon>rosids</taxon>
        <taxon>fabids</taxon>
        <taxon>Malpighiales</taxon>
        <taxon>Euphorbiaceae</taxon>
        <taxon>Crotonoideae</taxon>
        <taxon>Jatropheae</taxon>
        <taxon>Jatropha</taxon>
    </lineage>
</organism>
<dbReference type="SMART" id="SM00397">
    <property type="entry name" value="t_SNARE"/>
    <property type="match status" value="1"/>
</dbReference>
<dbReference type="InterPro" id="IPR006012">
    <property type="entry name" value="Syntaxin/epimorphin_CS"/>
</dbReference>
<dbReference type="GO" id="GO:0006886">
    <property type="term" value="P:intracellular protein transport"/>
    <property type="evidence" value="ECO:0007669"/>
    <property type="project" value="InterPro"/>
</dbReference>
<dbReference type="PROSITE" id="PS50192">
    <property type="entry name" value="T_SNARE"/>
    <property type="match status" value="1"/>
</dbReference>
<dbReference type="Pfam" id="PF00804">
    <property type="entry name" value="Syntaxin"/>
    <property type="match status" value="1"/>
</dbReference>
<dbReference type="OrthoDB" id="330671at2759"/>
<dbReference type="GO" id="GO:0005886">
    <property type="term" value="C:plasma membrane"/>
    <property type="evidence" value="ECO:0007669"/>
    <property type="project" value="TreeGrafter"/>
</dbReference>
<dbReference type="AlphaFoldDB" id="A0A067L051"/>
<dbReference type="InterPro" id="IPR010989">
    <property type="entry name" value="SNARE"/>
</dbReference>
<gene>
    <name evidence="8" type="ORF">JCGZ_26800</name>
</gene>
<keyword evidence="9" id="KW-1185">Reference proteome</keyword>
<evidence type="ECO:0000256" key="4">
    <source>
        <dbReference type="ARBA" id="ARBA00022990"/>
    </source>
</evidence>
<dbReference type="Gene3D" id="1.20.5.110">
    <property type="match status" value="1"/>
</dbReference>
<feature type="domain" description="T-SNARE coiled-coil homology" evidence="7">
    <location>
        <begin position="112"/>
        <end position="174"/>
    </location>
</feature>
<keyword evidence="2" id="KW-0813">Transport</keyword>
<dbReference type="GO" id="GO:0006906">
    <property type="term" value="P:vesicle fusion"/>
    <property type="evidence" value="ECO:0007669"/>
    <property type="project" value="TreeGrafter"/>
</dbReference>
<keyword evidence="6" id="KW-1133">Transmembrane helix</keyword>
<evidence type="ECO:0000313" key="9">
    <source>
        <dbReference type="Proteomes" id="UP000027138"/>
    </source>
</evidence>
<sequence length="205" mass="23518">MVAILKKAKSIKSRLESLDKSNKENRSLSKAYKEGSPIDRTRVSVTNGLRIKLKDMMHDFQELRAKILNDHKEVLQRSYYNVTGEQPSEELLEKMFAGGGQGKIFEGKEDLIMENQERHEALKEIQRSLTELHRVFLDMAVLVETQGDEIDNIEENVVRGANYINGGTNGLYYAKQMKKKRYNWGCWIGILLLILLIIFVSILAS</sequence>
<evidence type="ECO:0000256" key="6">
    <source>
        <dbReference type="SAM" id="Phobius"/>
    </source>
</evidence>
<evidence type="ECO:0000313" key="8">
    <source>
        <dbReference type="EMBL" id="KDP41782.1"/>
    </source>
</evidence>
<dbReference type="GO" id="GO:0006887">
    <property type="term" value="P:exocytosis"/>
    <property type="evidence" value="ECO:0007669"/>
    <property type="project" value="TreeGrafter"/>
</dbReference>
<evidence type="ECO:0000259" key="7">
    <source>
        <dbReference type="PROSITE" id="PS50192"/>
    </source>
</evidence>
<evidence type="ECO:0000256" key="2">
    <source>
        <dbReference type="ARBA" id="ARBA00022448"/>
    </source>
</evidence>
<dbReference type="PANTHER" id="PTHR19957:SF91">
    <property type="entry name" value="SYNTAXIN-112"/>
    <property type="match status" value="1"/>
</dbReference>
<dbReference type="InterPro" id="IPR006011">
    <property type="entry name" value="Syntaxin_N"/>
</dbReference>
<dbReference type="GO" id="GO:0005484">
    <property type="term" value="F:SNAP receptor activity"/>
    <property type="evidence" value="ECO:0007669"/>
    <property type="project" value="InterPro"/>
</dbReference>
<dbReference type="GO" id="GO:0031201">
    <property type="term" value="C:SNARE complex"/>
    <property type="evidence" value="ECO:0007669"/>
    <property type="project" value="TreeGrafter"/>
</dbReference>